<reference evidence="1" key="1">
    <citation type="submission" date="2020-05" db="EMBL/GenBank/DDBJ databases">
        <title>Large-scale comparative analyses of tick genomes elucidate their genetic diversity and vector capacities.</title>
        <authorList>
            <person name="Jia N."/>
            <person name="Wang J."/>
            <person name="Shi W."/>
            <person name="Du L."/>
            <person name="Sun Y."/>
            <person name="Zhan W."/>
            <person name="Jiang J."/>
            <person name="Wang Q."/>
            <person name="Zhang B."/>
            <person name="Ji P."/>
            <person name="Sakyi L.B."/>
            <person name="Cui X."/>
            <person name="Yuan T."/>
            <person name="Jiang B."/>
            <person name="Yang W."/>
            <person name="Lam T.T.-Y."/>
            <person name="Chang Q."/>
            <person name="Ding S."/>
            <person name="Wang X."/>
            <person name="Zhu J."/>
            <person name="Ruan X."/>
            <person name="Zhao L."/>
            <person name="Wei J."/>
            <person name="Que T."/>
            <person name="Du C."/>
            <person name="Cheng J."/>
            <person name="Dai P."/>
            <person name="Han X."/>
            <person name="Huang E."/>
            <person name="Gao Y."/>
            <person name="Liu J."/>
            <person name="Shao H."/>
            <person name="Ye R."/>
            <person name="Li L."/>
            <person name="Wei W."/>
            <person name="Wang X."/>
            <person name="Wang C."/>
            <person name="Yang T."/>
            <person name="Huo Q."/>
            <person name="Li W."/>
            <person name="Guo W."/>
            <person name="Chen H."/>
            <person name="Zhou L."/>
            <person name="Ni X."/>
            <person name="Tian J."/>
            <person name="Zhou Y."/>
            <person name="Sheng Y."/>
            <person name="Liu T."/>
            <person name="Pan Y."/>
            <person name="Xia L."/>
            <person name="Li J."/>
            <person name="Zhao F."/>
            <person name="Cao W."/>
        </authorList>
    </citation>
    <scope>NUCLEOTIDE SEQUENCE</scope>
    <source>
        <strain evidence="1">Hyas-2018</strain>
    </source>
</reference>
<gene>
    <name evidence="1" type="ORF">HPB50_014518</name>
</gene>
<evidence type="ECO:0000313" key="2">
    <source>
        <dbReference type="Proteomes" id="UP000821845"/>
    </source>
</evidence>
<evidence type="ECO:0000313" key="1">
    <source>
        <dbReference type="EMBL" id="KAH6933403.1"/>
    </source>
</evidence>
<accession>A0ACB7SEW6</accession>
<sequence>METDEPTPEPAATALSNKSNEDLHTALLQLLGPSELLCSSLPTAELVQLCLVENVQRVRLQVERVDEGRKHVLEYLLSCYDRAGLKERTNPRDPFVLQEVRMQAVRQAVLLLRGTLAGPSVPWKRSLLLEPLLEQRLPSGFLQEVLDVAAGDPVCLHQKFSFLRQAPTEEAEGEKVSTLASKGRRAFAFLHRQ</sequence>
<dbReference type="EMBL" id="CM023484">
    <property type="protein sequence ID" value="KAH6933403.1"/>
    <property type="molecule type" value="Genomic_DNA"/>
</dbReference>
<organism evidence="1 2">
    <name type="scientific">Hyalomma asiaticum</name>
    <name type="common">Tick</name>
    <dbReference type="NCBI Taxonomy" id="266040"/>
    <lineage>
        <taxon>Eukaryota</taxon>
        <taxon>Metazoa</taxon>
        <taxon>Ecdysozoa</taxon>
        <taxon>Arthropoda</taxon>
        <taxon>Chelicerata</taxon>
        <taxon>Arachnida</taxon>
        <taxon>Acari</taxon>
        <taxon>Parasitiformes</taxon>
        <taxon>Ixodida</taxon>
        <taxon>Ixodoidea</taxon>
        <taxon>Ixodidae</taxon>
        <taxon>Hyalomminae</taxon>
        <taxon>Hyalomma</taxon>
    </lineage>
</organism>
<keyword evidence="2" id="KW-1185">Reference proteome</keyword>
<proteinExistence type="predicted"/>
<comment type="caution">
    <text evidence="1">The sequence shown here is derived from an EMBL/GenBank/DDBJ whole genome shotgun (WGS) entry which is preliminary data.</text>
</comment>
<dbReference type="Proteomes" id="UP000821845">
    <property type="component" value="Chromosome 4"/>
</dbReference>
<name>A0ACB7SEW6_HYAAI</name>
<protein>
    <submittedName>
        <fullName evidence="1">Uncharacterized protein</fullName>
    </submittedName>
</protein>